<dbReference type="EMBL" id="BAAARW010000001">
    <property type="protein sequence ID" value="GAA2398536.1"/>
    <property type="molecule type" value="Genomic_DNA"/>
</dbReference>
<gene>
    <name evidence="1" type="ORF">GCM10010191_01590</name>
</gene>
<keyword evidence="2" id="KW-1185">Reference proteome</keyword>
<dbReference type="Proteomes" id="UP001501231">
    <property type="component" value="Unassembled WGS sequence"/>
</dbReference>
<name>A0ABN3IAX8_9ACTN</name>
<reference evidence="1 2" key="1">
    <citation type="journal article" date="2019" name="Int. J. Syst. Evol. Microbiol.">
        <title>The Global Catalogue of Microorganisms (GCM) 10K type strain sequencing project: providing services to taxonomists for standard genome sequencing and annotation.</title>
        <authorList>
            <consortium name="The Broad Institute Genomics Platform"/>
            <consortium name="The Broad Institute Genome Sequencing Center for Infectious Disease"/>
            <person name="Wu L."/>
            <person name="Ma J."/>
        </authorList>
    </citation>
    <scope>NUCLEOTIDE SEQUENCE [LARGE SCALE GENOMIC DNA]</scope>
    <source>
        <strain evidence="1 2">JCM 3325</strain>
    </source>
</reference>
<comment type="caution">
    <text evidence="1">The sequence shown here is derived from an EMBL/GenBank/DDBJ whole genome shotgun (WGS) entry which is preliminary data.</text>
</comment>
<accession>A0ABN3IAX8</accession>
<sequence length="39" mass="4287">MLLAGTVLLIAAYFGYSPTELWELGRAEAQPFLDAWTNG</sequence>
<evidence type="ECO:0000313" key="2">
    <source>
        <dbReference type="Proteomes" id="UP001501231"/>
    </source>
</evidence>
<protein>
    <submittedName>
        <fullName evidence="1">Uncharacterized protein</fullName>
    </submittedName>
</protein>
<evidence type="ECO:0000313" key="1">
    <source>
        <dbReference type="EMBL" id="GAA2398536.1"/>
    </source>
</evidence>
<organism evidence="1 2">
    <name type="scientific">Actinomadura vinacea</name>
    <dbReference type="NCBI Taxonomy" id="115336"/>
    <lineage>
        <taxon>Bacteria</taxon>
        <taxon>Bacillati</taxon>
        <taxon>Actinomycetota</taxon>
        <taxon>Actinomycetes</taxon>
        <taxon>Streptosporangiales</taxon>
        <taxon>Thermomonosporaceae</taxon>
        <taxon>Actinomadura</taxon>
    </lineage>
</organism>
<proteinExistence type="predicted"/>